<dbReference type="RefSeq" id="WP_097047357.1">
    <property type="nucleotide sequence ID" value="NZ_OBEH01000008.1"/>
</dbReference>
<organism evidence="1 2">
    <name type="scientific">Flagellimonas pacifica</name>
    <dbReference type="NCBI Taxonomy" id="1247520"/>
    <lineage>
        <taxon>Bacteria</taxon>
        <taxon>Pseudomonadati</taxon>
        <taxon>Bacteroidota</taxon>
        <taxon>Flavobacteriia</taxon>
        <taxon>Flavobacteriales</taxon>
        <taxon>Flavobacteriaceae</taxon>
        <taxon>Flagellimonas</taxon>
    </lineage>
</organism>
<dbReference type="Proteomes" id="UP000219048">
    <property type="component" value="Unassembled WGS sequence"/>
</dbReference>
<dbReference type="NCBIfam" id="TIGR03696">
    <property type="entry name" value="Rhs_assc_core"/>
    <property type="match status" value="1"/>
</dbReference>
<keyword evidence="2" id="KW-1185">Reference proteome</keyword>
<dbReference type="AlphaFoldDB" id="A0A285N1M4"/>
<evidence type="ECO:0000313" key="1">
    <source>
        <dbReference type="EMBL" id="SNZ01916.1"/>
    </source>
</evidence>
<sequence length="406" mass="45674">MGIKLKKKVGATGPITEYAGNYIYQNGELQFFNTPEGYATPDGEGGYEYVYQYKDHLGNVRLSYMDNNGTLEIVEENNYYPFGLEHKGYNNITASLGNSTAQKFGYNGKELEESLGINWLEYGARNYDSSLGRFMNIDRFAEKYESITPYQYTFNSPIRFIDVNGDYVYINDGDKTYRYENGQTQHKVDGKWIAIDKNHKLSNYALGAIAKVDALSRSGETGKDLVDFFTGEGNDVTIAKGASNREVNGTVSLNLDQKSQLPTTDGVMDTPFYVTLGHELAHRRDKLGRGLEAAGATWYTEGDSRVTDSEIVATHIENQIRQESGLPLRTHYGMNLSIKGYKAIWSGDEKSRIIDKYGNSRYFGSNGKRVSPSPGIAKDVYGGEIYKNRFNYKNRTVNLKPRGIKF</sequence>
<reference evidence="2" key="1">
    <citation type="submission" date="2017-09" db="EMBL/GenBank/DDBJ databases">
        <authorList>
            <person name="Varghese N."/>
            <person name="Submissions S."/>
        </authorList>
    </citation>
    <scope>NUCLEOTIDE SEQUENCE [LARGE SCALE GENOMIC DNA]</scope>
    <source>
        <strain evidence="2">DSM 25885</strain>
    </source>
</reference>
<accession>A0A285N1M4</accession>
<dbReference type="EMBL" id="OBEH01000008">
    <property type="protein sequence ID" value="SNZ01916.1"/>
    <property type="molecule type" value="Genomic_DNA"/>
</dbReference>
<dbReference type="OrthoDB" id="964483at2"/>
<protein>
    <submittedName>
        <fullName evidence="1">RHS repeat-associated core domain-containing protein</fullName>
    </submittedName>
</protein>
<dbReference type="Gene3D" id="2.180.10.10">
    <property type="entry name" value="RHS repeat-associated core"/>
    <property type="match status" value="1"/>
</dbReference>
<evidence type="ECO:0000313" key="2">
    <source>
        <dbReference type="Proteomes" id="UP000219048"/>
    </source>
</evidence>
<dbReference type="InterPro" id="IPR022385">
    <property type="entry name" value="Rhs_assc_core"/>
</dbReference>
<proteinExistence type="predicted"/>
<gene>
    <name evidence="1" type="ORF">SAMN06265377_3767</name>
</gene>
<name>A0A285N1M4_9FLAO</name>